<comment type="caution">
    <text evidence="8">The sequence shown here is derived from an EMBL/GenBank/DDBJ whole genome shotgun (WGS) entry which is preliminary data.</text>
</comment>
<evidence type="ECO:0000256" key="3">
    <source>
        <dbReference type="ARBA" id="ARBA00022694"/>
    </source>
</evidence>
<proteinExistence type="inferred from homology"/>
<evidence type="ECO:0000313" key="9">
    <source>
        <dbReference type="Proteomes" id="UP001208131"/>
    </source>
</evidence>
<dbReference type="Gene3D" id="3.30.2350.10">
    <property type="entry name" value="Pseudouridine synthase"/>
    <property type="match status" value="1"/>
</dbReference>
<name>A0AAE3IGG2_9FIRM</name>
<sequence length="304" mass="33736">MSLDNSKDNICGILPVKKPEGWTSFDVIAKLRGVLRIKRLGHSGTLDPMATGVLPVFVGRATKACDIIPDRQKVYTAGFQLGVSTDTLDSTGKTLKTSDKAVARADLECAKSSFVGDIMQVPPMYSAIKVNGKKLYELARAGKEIEREPRAVHIDSIDIIEYDEASRRGVMKVDCEKGTYIRSVISDIGEKLGCGGMMTSLERSYSGGVDIKDCYTIEEIAEICEQDKLSQMLIPLDRAFVSYEKTTLGQWETKLYRNGVKLRPEQTGIKDLSEDKHYRVYGSDNSFLGIGTFHEGSFRSFKNF</sequence>
<keyword evidence="9" id="KW-1185">Reference proteome</keyword>
<dbReference type="NCBIfam" id="TIGR00431">
    <property type="entry name" value="TruB"/>
    <property type="match status" value="1"/>
</dbReference>
<dbReference type="GO" id="GO:0003723">
    <property type="term" value="F:RNA binding"/>
    <property type="evidence" value="ECO:0007669"/>
    <property type="project" value="InterPro"/>
</dbReference>
<feature type="active site" description="Nucleophile" evidence="5">
    <location>
        <position position="47"/>
    </location>
</feature>
<dbReference type="Proteomes" id="UP001208131">
    <property type="component" value="Unassembled WGS sequence"/>
</dbReference>
<dbReference type="PANTHER" id="PTHR13767:SF2">
    <property type="entry name" value="PSEUDOURIDYLATE SYNTHASE TRUB1"/>
    <property type="match status" value="1"/>
</dbReference>
<evidence type="ECO:0000313" key="8">
    <source>
        <dbReference type="EMBL" id="MCU6705440.1"/>
    </source>
</evidence>
<dbReference type="CDD" id="cd02573">
    <property type="entry name" value="PseudoU_synth_EcTruB"/>
    <property type="match status" value="1"/>
</dbReference>
<feature type="domain" description="tRNA pseudouridylate synthase B C-terminal" evidence="7">
    <location>
        <begin position="182"/>
        <end position="240"/>
    </location>
</feature>
<evidence type="ECO:0000256" key="5">
    <source>
        <dbReference type="HAMAP-Rule" id="MF_01080"/>
    </source>
</evidence>
<dbReference type="AlphaFoldDB" id="A0AAE3IGG2"/>
<evidence type="ECO:0000259" key="6">
    <source>
        <dbReference type="Pfam" id="PF01509"/>
    </source>
</evidence>
<comment type="similarity">
    <text evidence="2 5">Belongs to the pseudouridine synthase TruB family. Type 1 subfamily.</text>
</comment>
<dbReference type="InterPro" id="IPR020103">
    <property type="entry name" value="PsdUridine_synth_cat_dom_sf"/>
</dbReference>
<dbReference type="PANTHER" id="PTHR13767">
    <property type="entry name" value="TRNA-PSEUDOURIDINE SYNTHASE"/>
    <property type="match status" value="1"/>
</dbReference>
<protein>
    <recommendedName>
        <fullName evidence="5">tRNA pseudouridine synthase B</fullName>
        <ecNumber evidence="5">5.4.99.25</ecNumber>
    </recommendedName>
    <alternativeName>
        <fullName evidence="5">tRNA pseudouridine(55) synthase</fullName>
        <shortName evidence="5">Psi55 synthase</shortName>
    </alternativeName>
    <alternativeName>
        <fullName evidence="5">tRNA pseudouridylate synthase</fullName>
    </alternativeName>
    <alternativeName>
        <fullName evidence="5">tRNA-uridine isomerase</fullName>
    </alternativeName>
</protein>
<dbReference type="Pfam" id="PF16198">
    <property type="entry name" value="TruB_C_2"/>
    <property type="match status" value="1"/>
</dbReference>
<evidence type="ECO:0000259" key="7">
    <source>
        <dbReference type="Pfam" id="PF16198"/>
    </source>
</evidence>
<evidence type="ECO:0000256" key="2">
    <source>
        <dbReference type="ARBA" id="ARBA00005642"/>
    </source>
</evidence>
<dbReference type="Pfam" id="PF01509">
    <property type="entry name" value="TruB_N"/>
    <property type="match status" value="1"/>
</dbReference>
<organism evidence="8 9">
    <name type="scientific">Hominimerdicola aceti</name>
    <dbReference type="NCBI Taxonomy" id="2981726"/>
    <lineage>
        <taxon>Bacteria</taxon>
        <taxon>Bacillati</taxon>
        <taxon>Bacillota</taxon>
        <taxon>Clostridia</taxon>
        <taxon>Eubacteriales</taxon>
        <taxon>Oscillospiraceae</taxon>
        <taxon>Hominimerdicola</taxon>
    </lineage>
</organism>
<keyword evidence="3 5" id="KW-0819">tRNA processing</keyword>
<dbReference type="GO" id="GO:1990481">
    <property type="term" value="P:mRNA pseudouridine synthesis"/>
    <property type="evidence" value="ECO:0007669"/>
    <property type="project" value="TreeGrafter"/>
</dbReference>
<reference evidence="8 9" key="1">
    <citation type="journal article" date="2021" name="ISME Commun">
        <title>Automated analysis of genomic sequences facilitates high-throughput and comprehensive description of bacteria.</title>
        <authorList>
            <person name="Hitch T.C.A."/>
        </authorList>
    </citation>
    <scope>NUCLEOTIDE SEQUENCE [LARGE SCALE GENOMIC DNA]</scope>
    <source>
        <strain evidence="8 9">Sanger_31</strain>
    </source>
</reference>
<dbReference type="SUPFAM" id="SSF55120">
    <property type="entry name" value="Pseudouridine synthase"/>
    <property type="match status" value="1"/>
</dbReference>
<dbReference type="GO" id="GO:0160148">
    <property type="term" value="F:tRNA pseudouridine(55) synthase activity"/>
    <property type="evidence" value="ECO:0007669"/>
    <property type="project" value="UniProtKB-EC"/>
</dbReference>
<comment type="catalytic activity">
    <reaction evidence="1 5">
        <text>uridine(55) in tRNA = pseudouridine(55) in tRNA</text>
        <dbReference type="Rhea" id="RHEA:42532"/>
        <dbReference type="Rhea" id="RHEA-COMP:10101"/>
        <dbReference type="Rhea" id="RHEA-COMP:10102"/>
        <dbReference type="ChEBI" id="CHEBI:65314"/>
        <dbReference type="ChEBI" id="CHEBI:65315"/>
        <dbReference type="EC" id="5.4.99.25"/>
    </reaction>
</comment>
<dbReference type="InterPro" id="IPR014780">
    <property type="entry name" value="tRNA_psdUridine_synth_TruB"/>
</dbReference>
<comment type="function">
    <text evidence="5">Responsible for synthesis of pseudouridine from uracil-55 in the psi GC loop of transfer RNAs.</text>
</comment>
<dbReference type="EC" id="5.4.99.25" evidence="5"/>
<keyword evidence="4 5" id="KW-0413">Isomerase</keyword>
<dbReference type="GO" id="GO:0031119">
    <property type="term" value="P:tRNA pseudouridine synthesis"/>
    <property type="evidence" value="ECO:0007669"/>
    <property type="project" value="UniProtKB-UniRule"/>
</dbReference>
<accession>A0AAE3IGG2</accession>
<gene>
    <name evidence="5 8" type="primary">truB</name>
    <name evidence="8" type="ORF">OCV57_05820</name>
</gene>
<dbReference type="InterPro" id="IPR002501">
    <property type="entry name" value="PsdUridine_synth_N"/>
</dbReference>
<dbReference type="RefSeq" id="WP_267300772.1">
    <property type="nucleotide sequence ID" value="NZ_JAOQJZ010000004.1"/>
</dbReference>
<evidence type="ECO:0000256" key="1">
    <source>
        <dbReference type="ARBA" id="ARBA00000385"/>
    </source>
</evidence>
<evidence type="ECO:0000256" key="4">
    <source>
        <dbReference type="ARBA" id="ARBA00023235"/>
    </source>
</evidence>
<dbReference type="InterPro" id="IPR032819">
    <property type="entry name" value="TruB_C"/>
</dbReference>
<dbReference type="HAMAP" id="MF_01080">
    <property type="entry name" value="TruB_bact"/>
    <property type="match status" value="1"/>
</dbReference>
<dbReference type="EMBL" id="JAOQJZ010000004">
    <property type="protein sequence ID" value="MCU6705440.1"/>
    <property type="molecule type" value="Genomic_DNA"/>
</dbReference>
<feature type="domain" description="Pseudouridine synthase II N-terminal" evidence="6">
    <location>
        <begin position="33"/>
        <end position="181"/>
    </location>
</feature>